<protein>
    <submittedName>
        <fullName evidence="1">Uncharacterized protein</fullName>
    </submittedName>
</protein>
<sequence>MMKMATRTDPSNTVFYVFPLDFLVDHLHRWHQWVRNQNLVSTILDI</sequence>
<evidence type="ECO:0000313" key="1">
    <source>
        <dbReference type="EMBL" id="UMM18601.1"/>
    </source>
</evidence>
<accession>A0AAE9EGP3</accession>
<dbReference type="EMBL" id="CP092621">
    <property type="protein sequence ID" value="UMM18601.1"/>
    <property type="molecule type" value="Genomic_DNA"/>
</dbReference>
<keyword evidence="2" id="KW-1185">Reference proteome</keyword>
<organism evidence="1 2">
    <name type="scientific">Caenorhabditis briggsae</name>
    <dbReference type="NCBI Taxonomy" id="6238"/>
    <lineage>
        <taxon>Eukaryota</taxon>
        <taxon>Metazoa</taxon>
        <taxon>Ecdysozoa</taxon>
        <taxon>Nematoda</taxon>
        <taxon>Chromadorea</taxon>
        <taxon>Rhabditida</taxon>
        <taxon>Rhabditina</taxon>
        <taxon>Rhabditomorpha</taxon>
        <taxon>Rhabditoidea</taxon>
        <taxon>Rhabditidae</taxon>
        <taxon>Peloderinae</taxon>
        <taxon>Caenorhabditis</taxon>
    </lineage>
</organism>
<gene>
    <name evidence="1" type="ORF">L5515_014589</name>
</gene>
<reference evidence="1 2" key="1">
    <citation type="submission" date="2022-04" db="EMBL/GenBank/DDBJ databases">
        <title>Chromosome-level reference genomes for two strains of Caenorhabditis briggsae: an improved platform for comparative genomics.</title>
        <authorList>
            <person name="Stevens L."/>
            <person name="Andersen E."/>
        </authorList>
    </citation>
    <scope>NUCLEOTIDE SEQUENCE [LARGE SCALE GENOMIC DNA]</scope>
    <source>
        <strain evidence="1">VX34</strain>
        <tissue evidence="1">Whole-organism</tissue>
    </source>
</reference>
<dbReference type="Proteomes" id="UP000829354">
    <property type="component" value="Chromosome II"/>
</dbReference>
<dbReference type="AlphaFoldDB" id="A0AAE9EGP3"/>
<evidence type="ECO:0000313" key="2">
    <source>
        <dbReference type="Proteomes" id="UP000829354"/>
    </source>
</evidence>
<proteinExistence type="predicted"/>
<name>A0AAE9EGP3_CAEBR</name>